<comment type="caution">
    <text evidence="1">The sequence shown here is derived from an EMBL/GenBank/DDBJ whole genome shotgun (WGS) entry which is preliminary data.</text>
</comment>
<sequence length="328" mass="37507">MKTVFYLLILSLIVFQGCHFGTSTTWKNDEIPSELRSEIAEIDKKLVKCVYSNDAAGMKALMSDELVKQTADNIDSLIAQVCALIDSKKYRIIDQFYTKTSVNTMNKIGSGDTDNDSYIIEYLALNNEVFVSLLALSGRHDEILATCIYGKYPDGWKLNILQFGQYTINHMTAPQLYFKAKEQYNNGYLVDAANNMFLCSVVSKPGNEFWQYKNVKEMKDFHEKIVSEIQNQYVFPLTIEEVSTKPQILDIGLQDIEEGFFPMINYLTTIRLEDTLSTKAENDKINEVIGKYFKGIDLEKKYLFYKAMNGIPDGKTPLPSYGFVKELR</sequence>
<dbReference type="AlphaFoldDB" id="A0A644X425"/>
<name>A0A644X425_9ZZZZ</name>
<dbReference type="EMBL" id="VSSQ01001758">
    <property type="protein sequence ID" value="MPM10920.1"/>
    <property type="molecule type" value="Genomic_DNA"/>
</dbReference>
<dbReference type="PROSITE" id="PS51257">
    <property type="entry name" value="PROKAR_LIPOPROTEIN"/>
    <property type="match status" value="1"/>
</dbReference>
<accession>A0A644X425</accession>
<protein>
    <submittedName>
        <fullName evidence="1">Uncharacterized protein</fullName>
    </submittedName>
</protein>
<organism evidence="1">
    <name type="scientific">bioreactor metagenome</name>
    <dbReference type="NCBI Taxonomy" id="1076179"/>
    <lineage>
        <taxon>unclassified sequences</taxon>
        <taxon>metagenomes</taxon>
        <taxon>ecological metagenomes</taxon>
    </lineage>
</organism>
<proteinExistence type="predicted"/>
<reference evidence="1" key="1">
    <citation type="submission" date="2019-08" db="EMBL/GenBank/DDBJ databases">
        <authorList>
            <person name="Kucharzyk K."/>
            <person name="Murdoch R.W."/>
            <person name="Higgins S."/>
            <person name="Loffler F."/>
        </authorList>
    </citation>
    <scope>NUCLEOTIDE SEQUENCE</scope>
</reference>
<gene>
    <name evidence="1" type="ORF">SDC9_57257</name>
</gene>
<evidence type="ECO:0000313" key="1">
    <source>
        <dbReference type="EMBL" id="MPM10920.1"/>
    </source>
</evidence>